<reference evidence="10 11" key="1">
    <citation type="submission" date="2016-03" db="EMBL/GenBank/DDBJ databases">
        <authorList>
            <person name="Ploux O."/>
        </authorList>
    </citation>
    <scope>NUCLEOTIDE SEQUENCE [LARGE SCALE GENOMIC DNA]</scope>
    <source>
        <strain evidence="10 11">R0</strain>
    </source>
</reference>
<dbReference type="GO" id="GO:0009252">
    <property type="term" value="P:peptidoglycan biosynthetic process"/>
    <property type="evidence" value="ECO:0007669"/>
    <property type="project" value="UniProtKB-UniPathway"/>
</dbReference>
<dbReference type="SUPFAM" id="SSF54427">
    <property type="entry name" value="NTF2-like"/>
    <property type="match status" value="1"/>
</dbReference>
<protein>
    <recommendedName>
        <fullName evidence="9">L,D-TPase catalytic domain-containing protein</fullName>
    </recommendedName>
</protein>
<keyword evidence="11" id="KW-1185">Reference proteome</keyword>
<dbReference type="Gene3D" id="2.40.440.10">
    <property type="entry name" value="L,D-transpeptidase catalytic domain-like"/>
    <property type="match status" value="1"/>
</dbReference>
<feature type="chain" id="PRO_5007572678" description="L,D-TPase catalytic domain-containing protein" evidence="8">
    <location>
        <begin position="20"/>
        <end position="336"/>
    </location>
</feature>
<evidence type="ECO:0000256" key="3">
    <source>
        <dbReference type="ARBA" id="ARBA00022679"/>
    </source>
</evidence>
<evidence type="ECO:0000313" key="11">
    <source>
        <dbReference type="Proteomes" id="UP000075320"/>
    </source>
</evidence>
<dbReference type="CDD" id="cd16913">
    <property type="entry name" value="YkuD_like"/>
    <property type="match status" value="1"/>
</dbReference>
<proteinExistence type="inferred from homology"/>
<dbReference type="PANTHER" id="PTHR36699">
    <property type="entry name" value="LD-TRANSPEPTIDASE"/>
    <property type="match status" value="1"/>
</dbReference>
<dbReference type="InterPro" id="IPR005490">
    <property type="entry name" value="LD_TPept_cat_dom"/>
</dbReference>
<evidence type="ECO:0000259" key="9">
    <source>
        <dbReference type="PROSITE" id="PS52029"/>
    </source>
</evidence>
<evidence type="ECO:0000256" key="2">
    <source>
        <dbReference type="ARBA" id="ARBA00005992"/>
    </source>
</evidence>
<gene>
    <name evidence="10" type="ORF">AZI86_17750</name>
</gene>
<feature type="domain" description="L,D-TPase catalytic" evidence="9">
    <location>
        <begin position="51"/>
        <end position="185"/>
    </location>
</feature>
<dbReference type="SUPFAM" id="SSF141523">
    <property type="entry name" value="L,D-transpeptidase catalytic domain-like"/>
    <property type="match status" value="1"/>
</dbReference>
<keyword evidence="3" id="KW-0808">Transferase</keyword>
<comment type="caution">
    <text evidence="10">The sequence shown here is derived from an EMBL/GenBank/DDBJ whole genome shotgun (WGS) entry which is preliminary data.</text>
</comment>
<organism evidence="10 11">
    <name type="scientific">Bdellovibrio bacteriovorus</name>
    <dbReference type="NCBI Taxonomy" id="959"/>
    <lineage>
        <taxon>Bacteria</taxon>
        <taxon>Pseudomonadati</taxon>
        <taxon>Bdellovibrionota</taxon>
        <taxon>Bdellovibrionia</taxon>
        <taxon>Bdellovibrionales</taxon>
        <taxon>Pseudobdellovibrionaceae</taxon>
        <taxon>Bdellovibrio</taxon>
    </lineage>
</organism>
<dbReference type="AlphaFoldDB" id="A0A150WF23"/>
<name>A0A150WF23_BDEBC</name>
<dbReference type="InterPro" id="IPR032710">
    <property type="entry name" value="NTF2-like_dom_sf"/>
</dbReference>
<comment type="similarity">
    <text evidence="2">Belongs to the YkuD family.</text>
</comment>
<dbReference type="InterPro" id="IPR038063">
    <property type="entry name" value="Transpep_catalytic_dom"/>
</dbReference>
<feature type="signal peptide" evidence="8">
    <location>
        <begin position="1"/>
        <end position="19"/>
    </location>
</feature>
<dbReference type="PROSITE" id="PS52029">
    <property type="entry name" value="LD_TPASE"/>
    <property type="match status" value="1"/>
</dbReference>
<evidence type="ECO:0000256" key="5">
    <source>
        <dbReference type="ARBA" id="ARBA00022984"/>
    </source>
</evidence>
<dbReference type="OrthoDB" id="5288960at2"/>
<evidence type="ECO:0000256" key="6">
    <source>
        <dbReference type="ARBA" id="ARBA00023316"/>
    </source>
</evidence>
<keyword evidence="8" id="KW-0732">Signal</keyword>
<keyword evidence="5 7" id="KW-0573">Peptidoglycan synthesis</keyword>
<evidence type="ECO:0000256" key="7">
    <source>
        <dbReference type="PROSITE-ProRule" id="PRU01373"/>
    </source>
</evidence>
<dbReference type="RefSeq" id="WP_061836632.1">
    <property type="nucleotide sequence ID" value="NZ_LUKE01000006.1"/>
</dbReference>
<dbReference type="GO" id="GO:0004180">
    <property type="term" value="F:carboxypeptidase activity"/>
    <property type="evidence" value="ECO:0007669"/>
    <property type="project" value="UniProtKB-ARBA"/>
</dbReference>
<dbReference type="Pfam" id="PF24125">
    <property type="entry name" value="Cds6_C"/>
    <property type="match status" value="1"/>
</dbReference>
<dbReference type="PANTHER" id="PTHR36699:SF1">
    <property type="entry name" value="L,D-TRANSPEPTIDASE YAFK-RELATED"/>
    <property type="match status" value="1"/>
</dbReference>
<comment type="pathway">
    <text evidence="1 7">Cell wall biogenesis; peptidoglycan biosynthesis.</text>
</comment>
<dbReference type="InterPro" id="IPR056203">
    <property type="entry name" value="Cds6_C"/>
</dbReference>
<dbReference type="EMBL" id="LUKE01000006">
    <property type="protein sequence ID" value="KYG61550.1"/>
    <property type="molecule type" value="Genomic_DNA"/>
</dbReference>
<dbReference type="Proteomes" id="UP000075320">
    <property type="component" value="Unassembled WGS sequence"/>
</dbReference>
<evidence type="ECO:0000256" key="8">
    <source>
        <dbReference type="SAM" id="SignalP"/>
    </source>
</evidence>
<dbReference type="Pfam" id="PF03734">
    <property type="entry name" value="YkuD"/>
    <property type="match status" value="1"/>
</dbReference>
<dbReference type="UniPathway" id="UPA00219"/>
<sequence>MRLFLTGFALSLIPFAAMADDTRIPTSQTEAIEVLPDSLLQISETDAFSKYVFLVDKEKRKLSVFERNGENIKKVDEYPTDIGKMGGNKTKRDDHKTPEGIYFLEKKLAQPEIPHSLYGVMAFTTNYPNLFDKRENKTGSGIWLHAIPDTVALTRGSRGCVVVRNEVIKKLEDYIKLRETPILIFDHVNYVTRDEHDKRRKALSTFVESWRQAWENQDIEKYMSFYAADFKAPGFDRSSWKAHKSKLKTQYEFIKVGLSQPYIVQHNEQLLVKTLQRYESDKHVDYGVKTIYAIKSGDTFQIIREEWQPFSQKSVTAAIARESSLTNQNSQANSSN</sequence>
<dbReference type="GO" id="GO:0008360">
    <property type="term" value="P:regulation of cell shape"/>
    <property type="evidence" value="ECO:0007669"/>
    <property type="project" value="UniProtKB-UniRule"/>
</dbReference>
<accession>A0A150WF23</accession>
<evidence type="ECO:0000256" key="1">
    <source>
        <dbReference type="ARBA" id="ARBA00004752"/>
    </source>
</evidence>
<evidence type="ECO:0000256" key="4">
    <source>
        <dbReference type="ARBA" id="ARBA00022960"/>
    </source>
</evidence>
<keyword evidence="6 7" id="KW-0961">Cell wall biogenesis/degradation</keyword>
<feature type="active site" description="Proton donor/acceptor" evidence="7">
    <location>
        <position position="145"/>
    </location>
</feature>
<dbReference type="GO" id="GO:0016740">
    <property type="term" value="F:transferase activity"/>
    <property type="evidence" value="ECO:0007669"/>
    <property type="project" value="UniProtKB-KW"/>
</dbReference>
<evidence type="ECO:0000313" key="10">
    <source>
        <dbReference type="EMBL" id="KYG61550.1"/>
    </source>
</evidence>
<feature type="active site" description="Nucleophile" evidence="7">
    <location>
        <position position="160"/>
    </location>
</feature>
<dbReference type="Gene3D" id="3.10.450.50">
    <property type="match status" value="1"/>
</dbReference>
<dbReference type="GO" id="GO:0071555">
    <property type="term" value="P:cell wall organization"/>
    <property type="evidence" value="ECO:0007669"/>
    <property type="project" value="UniProtKB-UniRule"/>
</dbReference>
<keyword evidence="4 7" id="KW-0133">Cell shape</keyword>